<organism evidence="1 2">
    <name type="scientific">Paraglaciecola chathamensis</name>
    <dbReference type="NCBI Taxonomy" id="368405"/>
    <lineage>
        <taxon>Bacteria</taxon>
        <taxon>Pseudomonadati</taxon>
        <taxon>Pseudomonadota</taxon>
        <taxon>Gammaproteobacteria</taxon>
        <taxon>Alteromonadales</taxon>
        <taxon>Alteromonadaceae</taxon>
        <taxon>Paraglaciecola</taxon>
    </lineage>
</organism>
<evidence type="ECO:0000313" key="2">
    <source>
        <dbReference type="Proteomes" id="UP000622604"/>
    </source>
</evidence>
<gene>
    <name evidence="1" type="ORF">GCM10011274_22370</name>
</gene>
<evidence type="ECO:0000313" key="1">
    <source>
        <dbReference type="EMBL" id="GGZ63711.1"/>
    </source>
</evidence>
<name>A0A8H9M4H8_9ALTE</name>
<protein>
    <submittedName>
        <fullName evidence="1">Uncharacterized protein</fullName>
    </submittedName>
</protein>
<dbReference type="EMBL" id="BMZC01000005">
    <property type="protein sequence ID" value="GGZ63711.1"/>
    <property type="molecule type" value="Genomic_DNA"/>
</dbReference>
<dbReference type="RefSeq" id="WP_191866030.1">
    <property type="nucleotide sequence ID" value="NZ_BMZC01000005.1"/>
</dbReference>
<dbReference type="AlphaFoldDB" id="A0A8H9M4H8"/>
<comment type="caution">
    <text evidence="1">The sequence shown here is derived from an EMBL/GenBank/DDBJ whole genome shotgun (WGS) entry which is preliminary data.</text>
</comment>
<accession>A0A8H9M4H8</accession>
<proteinExistence type="predicted"/>
<dbReference type="Proteomes" id="UP000622604">
    <property type="component" value="Unassembled WGS sequence"/>
</dbReference>
<reference evidence="1 2" key="1">
    <citation type="journal article" date="2014" name="Int. J. Syst. Evol. Microbiol.">
        <title>Complete genome sequence of Corynebacterium casei LMG S-19264T (=DSM 44701T), isolated from a smear-ripened cheese.</title>
        <authorList>
            <consortium name="US DOE Joint Genome Institute (JGI-PGF)"/>
            <person name="Walter F."/>
            <person name="Albersmeier A."/>
            <person name="Kalinowski J."/>
            <person name="Ruckert C."/>
        </authorList>
    </citation>
    <scope>NUCLEOTIDE SEQUENCE [LARGE SCALE GENOMIC DNA]</scope>
    <source>
        <strain evidence="1 2">KCTC 32337</strain>
    </source>
</reference>
<sequence length="169" mass="18192">MSYKFTSYLLIVLLLAVQSFGVNGMACVAMEMQASQQSKNTTMRTSTGTMSHANMALGDVTKAQVQVQSAQYEGNTPCAMQMNDVSNLHAANSHSSMDNDDNDSEMNMECCDKDSVESCHCPEAACSAAVVIAYQGVILSLPSEDKIISVLFSTPDPFQSKAKRPPIFG</sequence>